<comment type="caution">
    <text evidence="1">The sequence shown here is derived from an EMBL/GenBank/DDBJ whole genome shotgun (WGS) entry which is preliminary data.</text>
</comment>
<dbReference type="InterPro" id="IPR025916">
    <property type="entry name" value="YdjO"/>
</dbReference>
<dbReference type="Pfam" id="PF14169">
    <property type="entry name" value="YdjO"/>
    <property type="match status" value="1"/>
</dbReference>
<reference evidence="1 2" key="1">
    <citation type="submission" date="2019-02" db="EMBL/GenBank/DDBJ databases">
        <title>Paenibacillus sp. nov., isolated from surface-sterilized tissue of Thalictrum simplex L.</title>
        <authorList>
            <person name="Tuo L."/>
        </authorList>
    </citation>
    <scope>NUCLEOTIDE SEQUENCE [LARGE SCALE GENOMIC DNA]</scope>
    <source>
        <strain evidence="1 2">N2SHLJ1</strain>
    </source>
</reference>
<gene>
    <name evidence="1" type="ORF">EYB31_32380</name>
</gene>
<sequence>MATITTEEQSHEMKHVQIWKCKEPECKAWVREEFVTEENPSCPLCKGQMIRSYKHLPETPKKGKKKFLIGRKR</sequence>
<dbReference type="Proteomes" id="UP000293142">
    <property type="component" value="Unassembled WGS sequence"/>
</dbReference>
<evidence type="ECO:0008006" key="3">
    <source>
        <dbReference type="Google" id="ProtNLM"/>
    </source>
</evidence>
<dbReference type="OrthoDB" id="1955171at2"/>
<keyword evidence="2" id="KW-1185">Reference proteome</keyword>
<name>A0A4Q9DIT0_9BACL</name>
<organism evidence="1 2">
    <name type="scientific">Paenibacillus thalictri</name>
    <dbReference type="NCBI Taxonomy" id="2527873"/>
    <lineage>
        <taxon>Bacteria</taxon>
        <taxon>Bacillati</taxon>
        <taxon>Bacillota</taxon>
        <taxon>Bacilli</taxon>
        <taxon>Bacillales</taxon>
        <taxon>Paenibacillaceae</taxon>
        <taxon>Paenibacillus</taxon>
    </lineage>
</organism>
<accession>A0A4Q9DIT0</accession>
<dbReference type="EMBL" id="SIRE01000030">
    <property type="protein sequence ID" value="TBL70724.1"/>
    <property type="molecule type" value="Genomic_DNA"/>
</dbReference>
<dbReference type="RefSeq" id="WP_131017661.1">
    <property type="nucleotide sequence ID" value="NZ_SIRE01000030.1"/>
</dbReference>
<protein>
    <recommendedName>
        <fullName evidence="3">Cold-shock protein</fullName>
    </recommendedName>
</protein>
<dbReference type="AlphaFoldDB" id="A0A4Q9DIT0"/>
<evidence type="ECO:0000313" key="1">
    <source>
        <dbReference type="EMBL" id="TBL70724.1"/>
    </source>
</evidence>
<proteinExistence type="predicted"/>
<evidence type="ECO:0000313" key="2">
    <source>
        <dbReference type="Proteomes" id="UP000293142"/>
    </source>
</evidence>